<evidence type="ECO:0000313" key="3">
    <source>
        <dbReference type="Proteomes" id="UP000828390"/>
    </source>
</evidence>
<comment type="caution">
    <text evidence="2">The sequence shown here is derived from an EMBL/GenBank/DDBJ whole genome shotgun (WGS) entry which is preliminary data.</text>
</comment>
<gene>
    <name evidence="2" type="ORF">DPMN_184881</name>
</gene>
<reference evidence="2" key="2">
    <citation type="submission" date="2020-11" db="EMBL/GenBank/DDBJ databases">
        <authorList>
            <person name="McCartney M.A."/>
            <person name="Auch B."/>
            <person name="Kono T."/>
            <person name="Mallez S."/>
            <person name="Becker A."/>
            <person name="Gohl D.M."/>
            <person name="Silverstein K.A.T."/>
            <person name="Koren S."/>
            <person name="Bechman K.B."/>
            <person name="Herman A."/>
            <person name="Abrahante J.E."/>
            <person name="Garbe J."/>
        </authorList>
    </citation>
    <scope>NUCLEOTIDE SEQUENCE</scope>
    <source>
        <strain evidence="2">Duluth1</strain>
        <tissue evidence="2">Whole animal</tissue>
    </source>
</reference>
<reference evidence="2" key="1">
    <citation type="journal article" date="2019" name="bioRxiv">
        <title>The Genome of the Zebra Mussel, Dreissena polymorpha: A Resource for Invasive Species Research.</title>
        <authorList>
            <person name="McCartney M.A."/>
            <person name="Auch B."/>
            <person name="Kono T."/>
            <person name="Mallez S."/>
            <person name="Zhang Y."/>
            <person name="Obille A."/>
            <person name="Becker A."/>
            <person name="Abrahante J.E."/>
            <person name="Garbe J."/>
            <person name="Badalamenti J.P."/>
            <person name="Herman A."/>
            <person name="Mangelson H."/>
            <person name="Liachko I."/>
            <person name="Sullivan S."/>
            <person name="Sone E.D."/>
            <person name="Koren S."/>
            <person name="Silverstein K.A.T."/>
            <person name="Beckman K.B."/>
            <person name="Gohl D.M."/>
        </authorList>
    </citation>
    <scope>NUCLEOTIDE SEQUENCE</scope>
    <source>
        <strain evidence="2">Duluth1</strain>
        <tissue evidence="2">Whole animal</tissue>
    </source>
</reference>
<protein>
    <submittedName>
        <fullName evidence="2">Uncharacterized protein</fullName>
    </submittedName>
</protein>
<dbReference type="EMBL" id="JAIWYP010000010">
    <property type="protein sequence ID" value="KAH3750360.1"/>
    <property type="molecule type" value="Genomic_DNA"/>
</dbReference>
<dbReference type="AlphaFoldDB" id="A0A9D4DKU9"/>
<accession>A0A9D4DKU9</accession>
<evidence type="ECO:0000256" key="1">
    <source>
        <dbReference type="SAM" id="MobiDB-lite"/>
    </source>
</evidence>
<feature type="region of interest" description="Disordered" evidence="1">
    <location>
        <begin position="48"/>
        <end position="68"/>
    </location>
</feature>
<keyword evidence="3" id="KW-1185">Reference proteome</keyword>
<proteinExistence type="predicted"/>
<name>A0A9D4DKU9_DREPO</name>
<evidence type="ECO:0000313" key="2">
    <source>
        <dbReference type="EMBL" id="KAH3750360.1"/>
    </source>
</evidence>
<organism evidence="2 3">
    <name type="scientific">Dreissena polymorpha</name>
    <name type="common">Zebra mussel</name>
    <name type="synonym">Mytilus polymorpha</name>
    <dbReference type="NCBI Taxonomy" id="45954"/>
    <lineage>
        <taxon>Eukaryota</taxon>
        <taxon>Metazoa</taxon>
        <taxon>Spiralia</taxon>
        <taxon>Lophotrochozoa</taxon>
        <taxon>Mollusca</taxon>
        <taxon>Bivalvia</taxon>
        <taxon>Autobranchia</taxon>
        <taxon>Heteroconchia</taxon>
        <taxon>Euheterodonta</taxon>
        <taxon>Imparidentia</taxon>
        <taxon>Neoheterodontei</taxon>
        <taxon>Myida</taxon>
        <taxon>Dreissenoidea</taxon>
        <taxon>Dreissenidae</taxon>
        <taxon>Dreissena</taxon>
    </lineage>
</organism>
<sequence>MLTFHSVWCANTGGFTALLTFHCVRCANRGDTAILTFHCVWCANTEEQPQNSPSFMCGSPTPEELPQY</sequence>
<dbReference type="Proteomes" id="UP000828390">
    <property type="component" value="Unassembled WGS sequence"/>
</dbReference>